<reference evidence="16" key="1">
    <citation type="submission" date="2016-10" db="EMBL/GenBank/DDBJ databases">
        <authorList>
            <person name="Varghese N."/>
            <person name="Submissions S."/>
        </authorList>
    </citation>
    <scope>NUCLEOTIDE SEQUENCE [LARGE SCALE GENOMIC DNA]</scope>
    <source>
        <strain evidence="16">B4,CECT 8067,JCM 17497</strain>
    </source>
</reference>
<dbReference type="AlphaFoldDB" id="A0A1G8VIA2"/>
<evidence type="ECO:0000256" key="12">
    <source>
        <dbReference type="RuleBase" id="RU003484"/>
    </source>
</evidence>
<comment type="subunit">
    <text evidence="10">Component of the Sec protein translocase complex. Heterotrimer consisting of alpha (SecY), beta (SecG) and gamma (SecE) subunits. The heterotrimers can form oligomers, although 1 heterotrimer is thought to be able to translocate proteins. Interacts with the ribosome. May interact with SecDF, and other proteins may be involved.</text>
</comment>
<dbReference type="PANTHER" id="PTHR10906">
    <property type="entry name" value="SECY/SEC61-ALPHA FAMILY MEMBER"/>
    <property type="match status" value="1"/>
</dbReference>
<feature type="transmembrane region" description="Helical" evidence="10">
    <location>
        <begin position="157"/>
        <end position="173"/>
    </location>
</feature>
<dbReference type="SUPFAM" id="SSF103491">
    <property type="entry name" value="Preprotein translocase SecY subunit"/>
    <property type="match status" value="1"/>
</dbReference>
<accession>A0A1G8VIA2</accession>
<sequence>MGWKEAAEPVLTRMPAVRRPEGHVPFKRKLAWTAGILVLYFFLTNIALLGLQGGEATDIFGEFRSVLAGEMGSLMQVGIGPIVTASIVLQLLGGANLLGLDTDDPRDQVLYQGLQKLLVIIMTALTALPMVFAGGFLPAQQSLALGGLEFGQTEIQVLMFTQIFIGGILILYMDEVVSKWGIGSGIGLFIIASVSQRLVTGFIQPSADGFFYDWYRILTGQIETGSLVSGDGLYTLLLGEGQIVALLTTLLIFSIVVYAESVRVEIPLSHARVKGARGRFPVKLIYASVLPMILVRALQANIQFMGQILNSQWAGMPAWLGNYSGEEPVSGFFYYTAPIYSPQDWMWWTGAVTQDAWMVLIRISVDLTFMVIGGAIFAIFWVETTNMGPEATARQIQNSGMQIPGFRQNVGVIEKVMERYIPQVTVIGGALVGLLAVWANMLGTVGGVTGTGLLLAVSITYKLYEEIAEEQMMEMHPMMRQMFGRE</sequence>
<dbReference type="GO" id="GO:0065002">
    <property type="term" value="P:intracellular protein transmembrane transport"/>
    <property type="evidence" value="ECO:0007669"/>
    <property type="project" value="UniProtKB-UniRule"/>
</dbReference>
<keyword evidence="8 10" id="KW-0811">Translocation</keyword>
<organism evidence="15 16">
    <name type="scientific">Natronorubrum texcoconense</name>
    <dbReference type="NCBI Taxonomy" id="1095776"/>
    <lineage>
        <taxon>Archaea</taxon>
        <taxon>Methanobacteriati</taxon>
        <taxon>Methanobacteriota</taxon>
        <taxon>Stenosarchaea group</taxon>
        <taxon>Halobacteria</taxon>
        <taxon>Halobacteriales</taxon>
        <taxon>Natrialbaceae</taxon>
        <taxon>Natronorubrum</taxon>
    </lineage>
</organism>
<feature type="transmembrane region" description="Helical" evidence="10">
    <location>
        <begin position="117"/>
        <end position="137"/>
    </location>
</feature>
<evidence type="ECO:0000256" key="8">
    <source>
        <dbReference type="ARBA" id="ARBA00023010"/>
    </source>
</evidence>
<keyword evidence="5 10" id="KW-0812">Transmembrane</keyword>
<evidence type="ECO:0000256" key="10">
    <source>
        <dbReference type="HAMAP-Rule" id="MF_01465"/>
    </source>
</evidence>
<dbReference type="PROSITE" id="PS00755">
    <property type="entry name" value="SECY_1"/>
    <property type="match status" value="1"/>
</dbReference>
<comment type="similarity">
    <text evidence="2 10 13">Belongs to the SecY/SEC61-alpha family.</text>
</comment>
<evidence type="ECO:0000259" key="14">
    <source>
        <dbReference type="Pfam" id="PF10559"/>
    </source>
</evidence>
<dbReference type="InterPro" id="IPR026593">
    <property type="entry name" value="SecY"/>
</dbReference>
<evidence type="ECO:0000256" key="7">
    <source>
        <dbReference type="ARBA" id="ARBA00022989"/>
    </source>
</evidence>
<gene>
    <name evidence="10" type="primary">secY</name>
    <name evidence="15" type="ORF">SAMN04515672_1354</name>
</gene>
<dbReference type="OrthoDB" id="371914at2157"/>
<dbReference type="Pfam" id="PF10559">
    <property type="entry name" value="Plug_translocon"/>
    <property type="match status" value="1"/>
</dbReference>
<feature type="transmembrane region" description="Helical" evidence="10">
    <location>
        <begin position="241"/>
        <end position="259"/>
    </location>
</feature>
<keyword evidence="3 10" id="KW-0813">Transport</keyword>
<dbReference type="Pfam" id="PF00344">
    <property type="entry name" value="SecY"/>
    <property type="match status" value="1"/>
</dbReference>
<evidence type="ECO:0000313" key="15">
    <source>
        <dbReference type="EMBL" id="SDJ65811.1"/>
    </source>
</evidence>
<dbReference type="PRINTS" id="PR00303">
    <property type="entry name" value="SECYTRNLCASE"/>
</dbReference>
<evidence type="ECO:0000256" key="9">
    <source>
        <dbReference type="ARBA" id="ARBA00023136"/>
    </source>
</evidence>
<keyword evidence="9 10" id="KW-0472">Membrane</keyword>
<dbReference type="GO" id="GO:0006605">
    <property type="term" value="P:protein targeting"/>
    <property type="evidence" value="ECO:0007669"/>
    <property type="project" value="UniProtKB-UniRule"/>
</dbReference>
<feature type="transmembrane region" description="Helical" evidence="10">
    <location>
        <begin position="30"/>
        <end position="53"/>
    </location>
</feature>
<evidence type="ECO:0000256" key="13">
    <source>
        <dbReference type="RuleBase" id="RU004349"/>
    </source>
</evidence>
<dbReference type="InterPro" id="IPR023201">
    <property type="entry name" value="SecY_dom_sf"/>
</dbReference>
<dbReference type="GO" id="GO:0012505">
    <property type="term" value="C:endomembrane system"/>
    <property type="evidence" value="ECO:0007669"/>
    <property type="project" value="UniProtKB-SubCell"/>
</dbReference>
<evidence type="ECO:0000256" key="2">
    <source>
        <dbReference type="ARBA" id="ARBA00005751"/>
    </source>
</evidence>
<dbReference type="HAMAP" id="MF_01465">
    <property type="entry name" value="SecY"/>
    <property type="match status" value="1"/>
</dbReference>
<feature type="transmembrane region" description="Helical" evidence="10">
    <location>
        <begin position="180"/>
        <end position="199"/>
    </location>
</feature>
<keyword evidence="4 10" id="KW-1003">Cell membrane</keyword>
<feature type="transmembrane region" description="Helical" evidence="10">
    <location>
        <begin position="73"/>
        <end position="97"/>
    </location>
</feature>
<proteinExistence type="inferred from homology"/>
<protein>
    <recommendedName>
        <fullName evidence="10 11">Protein translocase subunit SecY</fullName>
    </recommendedName>
    <alternativeName>
        <fullName evidence="10">Protein transport protein SEC61 subunit alpha homolog</fullName>
    </alternativeName>
</protein>
<evidence type="ECO:0000256" key="11">
    <source>
        <dbReference type="RuleBase" id="RU000537"/>
    </source>
</evidence>
<comment type="subcellular location">
    <subcellularLocation>
        <location evidence="10">Cell membrane</location>
        <topology evidence="10">Multi-pass membrane protein</topology>
    </subcellularLocation>
    <subcellularLocation>
        <location evidence="1">Endomembrane system</location>
        <topology evidence="1">Multi-pass membrane protein</topology>
    </subcellularLocation>
    <subcellularLocation>
        <location evidence="12">Membrane</location>
        <topology evidence="12">Multi-pass membrane protein</topology>
    </subcellularLocation>
</comment>
<dbReference type="InterPro" id="IPR030659">
    <property type="entry name" value="SecY_CS"/>
</dbReference>
<comment type="function">
    <text evidence="10 11">The central subunit of the protein translocation channel SecYEG. Consists of two halves formed by TMs 1-5 and 6-10. These two domains form a lateral gate at the front which open onto the bilayer between TMs 2 and 7, and are clamped together by SecE at the back. The channel is closed by both a pore ring composed of hydrophobic SecY resides and a short helix (helix 2A) on the extracellular side of the membrane which forms a plug. The plug probably moves laterally to allow the channel to open. The ring and the pore may move independently.</text>
</comment>
<name>A0A1G8VIA2_9EURY</name>
<feature type="transmembrane region" description="Helical" evidence="10">
    <location>
        <begin position="445"/>
        <end position="464"/>
    </location>
</feature>
<dbReference type="RefSeq" id="WP_090303774.1">
    <property type="nucleotide sequence ID" value="NZ_FNFE01000001.1"/>
</dbReference>
<evidence type="ECO:0000256" key="3">
    <source>
        <dbReference type="ARBA" id="ARBA00022448"/>
    </source>
</evidence>
<evidence type="ECO:0000256" key="4">
    <source>
        <dbReference type="ARBA" id="ARBA00022475"/>
    </source>
</evidence>
<dbReference type="Gene3D" id="1.10.3370.10">
    <property type="entry name" value="SecY subunit domain"/>
    <property type="match status" value="1"/>
</dbReference>
<keyword evidence="7 10" id="KW-1133">Transmembrane helix</keyword>
<dbReference type="InterPro" id="IPR002208">
    <property type="entry name" value="SecY/SEC61-alpha"/>
</dbReference>
<feature type="domain" description="Translocon Sec61/SecY plug" evidence="14">
    <location>
        <begin position="38"/>
        <end position="72"/>
    </location>
</feature>
<evidence type="ECO:0000256" key="6">
    <source>
        <dbReference type="ARBA" id="ARBA00022927"/>
    </source>
</evidence>
<dbReference type="EMBL" id="FNFE01000001">
    <property type="protein sequence ID" value="SDJ65811.1"/>
    <property type="molecule type" value="Genomic_DNA"/>
</dbReference>
<dbReference type="NCBIfam" id="TIGR00967">
    <property type="entry name" value="3a0501s007"/>
    <property type="match status" value="1"/>
</dbReference>
<dbReference type="NCBIfam" id="NF006341">
    <property type="entry name" value="PRK08568.1-5"/>
    <property type="match status" value="1"/>
</dbReference>
<feature type="transmembrane region" description="Helical" evidence="10">
    <location>
        <begin position="356"/>
        <end position="382"/>
    </location>
</feature>
<evidence type="ECO:0000256" key="5">
    <source>
        <dbReference type="ARBA" id="ARBA00022692"/>
    </source>
</evidence>
<comment type="caution">
    <text evidence="10">Lacks conserved residue(s) required for the propagation of feature annotation.</text>
</comment>
<dbReference type="Proteomes" id="UP000198882">
    <property type="component" value="Unassembled WGS sequence"/>
</dbReference>
<dbReference type="STRING" id="1095776.SAMN04515672_1354"/>
<keyword evidence="16" id="KW-1185">Reference proteome</keyword>
<dbReference type="InterPro" id="IPR019561">
    <property type="entry name" value="Translocon_Sec61/SecY_plug_dom"/>
</dbReference>
<dbReference type="PIRSF" id="PIRSF004557">
    <property type="entry name" value="SecY"/>
    <property type="match status" value="1"/>
</dbReference>
<dbReference type="GO" id="GO:0005886">
    <property type="term" value="C:plasma membrane"/>
    <property type="evidence" value="ECO:0007669"/>
    <property type="project" value="UniProtKB-SubCell"/>
</dbReference>
<dbReference type="PROSITE" id="PS00756">
    <property type="entry name" value="SECY_2"/>
    <property type="match status" value="1"/>
</dbReference>
<keyword evidence="6 10" id="KW-0653">Protein transport</keyword>
<evidence type="ECO:0000256" key="1">
    <source>
        <dbReference type="ARBA" id="ARBA00004127"/>
    </source>
</evidence>
<evidence type="ECO:0000313" key="16">
    <source>
        <dbReference type="Proteomes" id="UP000198882"/>
    </source>
</evidence>